<feature type="transmembrane region" description="Helical" evidence="6">
    <location>
        <begin position="174"/>
        <end position="196"/>
    </location>
</feature>
<dbReference type="GO" id="GO:0016020">
    <property type="term" value="C:membrane"/>
    <property type="evidence" value="ECO:0007669"/>
    <property type="project" value="UniProtKB-SubCell"/>
</dbReference>
<protein>
    <submittedName>
        <fullName evidence="8">ATP synthase protein I</fullName>
    </submittedName>
</protein>
<feature type="transmembrane region" description="Helical" evidence="6">
    <location>
        <begin position="97"/>
        <end position="127"/>
    </location>
</feature>
<comment type="subcellular location">
    <subcellularLocation>
        <location evidence="1">Membrane</location>
        <topology evidence="1">Multi-pass membrane protein</topology>
    </subcellularLocation>
</comment>
<dbReference type="InterPro" id="IPR056309">
    <property type="entry name" value="CGL160/ATPI_dom"/>
</dbReference>
<evidence type="ECO:0000256" key="1">
    <source>
        <dbReference type="ARBA" id="ARBA00004141"/>
    </source>
</evidence>
<evidence type="ECO:0000256" key="5">
    <source>
        <dbReference type="SAM" id="Coils"/>
    </source>
</evidence>
<feature type="coiled-coil region" evidence="5">
    <location>
        <begin position="9"/>
        <end position="36"/>
    </location>
</feature>
<dbReference type="Proteomes" id="UP000324585">
    <property type="component" value="Unassembled WGS sequence"/>
</dbReference>
<name>A0A5J4YHJ1_PORPP</name>
<dbReference type="AlphaFoldDB" id="A0A5J4YHJ1"/>
<keyword evidence="5" id="KW-0175">Coiled coil</keyword>
<feature type="transmembrane region" description="Helical" evidence="6">
    <location>
        <begin position="147"/>
        <end position="167"/>
    </location>
</feature>
<comment type="caution">
    <text evidence="8">The sequence shown here is derived from an EMBL/GenBank/DDBJ whole genome shotgun (WGS) entry which is preliminary data.</text>
</comment>
<dbReference type="EMBL" id="VRMN01000018">
    <property type="protein sequence ID" value="KAA8490879.1"/>
    <property type="molecule type" value="Genomic_DNA"/>
</dbReference>
<organism evidence="8 9">
    <name type="scientific">Porphyridium purpureum</name>
    <name type="common">Red alga</name>
    <name type="synonym">Porphyridium cruentum</name>
    <dbReference type="NCBI Taxonomy" id="35688"/>
    <lineage>
        <taxon>Eukaryota</taxon>
        <taxon>Rhodophyta</taxon>
        <taxon>Bangiophyceae</taxon>
        <taxon>Porphyridiales</taxon>
        <taxon>Porphyridiaceae</taxon>
        <taxon>Porphyridium</taxon>
    </lineage>
</organism>
<sequence length="211" mass="22363">MYDKSAQPTEEADDEVEELKRSKALVREAYAALQREESASTPWRDQGKSVTVASAEKKFGRAAQMSSNALDKERQRARDLEAYDRSRKQLILDTMTLGALGGAGVFAFAGSMAALSFGLGASASVLYTVLLGRSVNSLAVSASEGTGGASSGSATRIGVFAITLLIVAKNPDELSLLPTILGILVHKIAVLVPILVGDVPEDIYLSEENEE</sequence>
<keyword evidence="2 6" id="KW-0812">Transmembrane</keyword>
<evidence type="ECO:0000256" key="2">
    <source>
        <dbReference type="ARBA" id="ARBA00022692"/>
    </source>
</evidence>
<evidence type="ECO:0000259" key="7">
    <source>
        <dbReference type="Pfam" id="PF24763"/>
    </source>
</evidence>
<evidence type="ECO:0000256" key="3">
    <source>
        <dbReference type="ARBA" id="ARBA00022989"/>
    </source>
</evidence>
<evidence type="ECO:0000313" key="9">
    <source>
        <dbReference type="Proteomes" id="UP000324585"/>
    </source>
</evidence>
<evidence type="ECO:0000256" key="4">
    <source>
        <dbReference type="ARBA" id="ARBA00023136"/>
    </source>
</evidence>
<keyword evidence="3 6" id="KW-1133">Transmembrane helix</keyword>
<keyword evidence="4 6" id="KW-0472">Membrane</keyword>
<keyword evidence="9" id="KW-1185">Reference proteome</keyword>
<feature type="domain" description="CGL160/ATPI" evidence="7">
    <location>
        <begin position="75"/>
        <end position="191"/>
    </location>
</feature>
<accession>A0A5J4YHJ1</accession>
<proteinExistence type="predicted"/>
<evidence type="ECO:0000256" key="6">
    <source>
        <dbReference type="SAM" id="Phobius"/>
    </source>
</evidence>
<evidence type="ECO:0000313" key="8">
    <source>
        <dbReference type="EMBL" id="KAA8490879.1"/>
    </source>
</evidence>
<reference evidence="9" key="1">
    <citation type="journal article" date="2019" name="Nat. Commun.">
        <title>Expansion of phycobilisome linker gene families in mesophilic red algae.</title>
        <authorList>
            <person name="Lee J."/>
            <person name="Kim D."/>
            <person name="Bhattacharya D."/>
            <person name="Yoon H.S."/>
        </authorList>
    </citation>
    <scope>NUCLEOTIDE SEQUENCE [LARGE SCALE GENOMIC DNA]</scope>
    <source>
        <strain evidence="9">CCMP 1328</strain>
    </source>
</reference>
<gene>
    <name evidence="8" type="ORF">FVE85_1326</name>
</gene>
<dbReference type="Pfam" id="PF24763">
    <property type="entry name" value="CGL160_C"/>
    <property type="match status" value="1"/>
</dbReference>